<name>A0A8X7YJL2_POPTO</name>
<keyword evidence="5" id="KW-0067">ATP-binding</keyword>
<keyword evidence="3" id="KW-0547">Nucleotide-binding</keyword>
<keyword evidence="2" id="KW-0808">Transferase</keyword>
<dbReference type="AlphaFoldDB" id="A0A8X7YJL2"/>
<comment type="caution">
    <text evidence="8">The sequence shown here is derived from an EMBL/GenBank/DDBJ whole genome shotgun (WGS) entry which is preliminary data.</text>
</comment>
<feature type="region of interest" description="Disordered" evidence="6">
    <location>
        <begin position="130"/>
        <end position="174"/>
    </location>
</feature>
<evidence type="ECO:0000256" key="4">
    <source>
        <dbReference type="ARBA" id="ARBA00022786"/>
    </source>
</evidence>
<dbReference type="SMART" id="SM00212">
    <property type="entry name" value="UBCc"/>
    <property type="match status" value="1"/>
</dbReference>
<protein>
    <recommendedName>
        <fullName evidence="1">E2 ubiquitin-conjugating enzyme</fullName>
        <ecNumber evidence="1">2.3.2.23</ecNumber>
    </recommendedName>
</protein>
<evidence type="ECO:0000256" key="2">
    <source>
        <dbReference type="ARBA" id="ARBA00022679"/>
    </source>
</evidence>
<organism evidence="8 9">
    <name type="scientific">Populus tomentosa</name>
    <name type="common">Chinese white poplar</name>
    <dbReference type="NCBI Taxonomy" id="118781"/>
    <lineage>
        <taxon>Eukaryota</taxon>
        <taxon>Viridiplantae</taxon>
        <taxon>Streptophyta</taxon>
        <taxon>Embryophyta</taxon>
        <taxon>Tracheophyta</taxon>
        <taxon>Spermatophyta</taxon>
        <taxon>Magnoliopsida</taxon>
        <taxon>eudicotyledons</taxon>
        <taxon>Gunneridae</taxon>
        <taxon>Pentapetalae</taxon>
        <taxon>rosids</taxon>
        <taxon>fabids</taxon>
        <taxon>Malpighiales</taxon>
        <taxon>Salicaceae</taxon>
        <taxon>Saliceae</taxon>
        <taxon>Populus</taxon>
    </lineage>
</organism>
<accession>A0A8X7YJL2</accession>
<keyword evidence="4" id="KW-0833">Ubl conjugation pathway</keyword>
<sequence length="571" mass="63264">MDLDMADGNQGVSISKKLKQSEELCDFEIFCNGVRYLASSMVSSCIWTLEDEPISSSVETCVLKTVVLCDVMDAPAEVLICHGKADMGTKGKSKSVDDDAWQQDIKNASSSDLGNYTSVAGSVDSAYHLRGSTSGSTNSNNNNGSNSDMSYHDDEVGNDCDDYADENDCDDLDGYLYYDDEDEDEDDYSAIQSQFDNVDLPPGVEASLPWLKEPAPSSNMISNTSTSTIPNHTIPSHTNHNHSESKIMTTTCLSENKWTASASSLMCPADSSSNGEVEDSGENNTMQKYRNFKQFDNVEDFSDHHYRGTGVSDLPPPKIWAKRIQDEWKSLEKDLPDTIFVRVYETRMELLRAVIAGPAGTPYHDGLFVFDCIFPPTYPDAPPMVYYYSGGLRLNPNLYECGKVCLSLLGTWSGKETEMWIPGKSTMLQVLVSIQALILNAKPFFNEPGYESSYVGAEGDKRSKKYNEEVFILSLKTMMYTLRRPPKHFEDLVIGHFHNRAHNILVACKAYADGAIVGSVTVKDGVADVDKADMGASGEFKATVKKMINPLVTNFTRFGSINCERFRIDDR</sequence>
<feature type="compositionally biased region" description="Acidic residues" evidence="6">
    <location>
        <begin position="156"/>
        <end position="174"/>
    </location>
</feature>
<feature type="compositionally biased region" description="Low complexity" evidence="6">
    <location>
        <begin position="131"/>
        <end position="147"/>
    </location>
</feature>
<evidence type="ECO:0000313" key="9">
    <source>
        <dbReference type="Proteomes" id="UP000886885"/>
    </source>
</evidence>
<evidence type="ECO:0000256" key="6">
    <source>
        <dbReference type="SAM" id="MobiDB-lite"/>
    </source>
</evidence>
<dbReference type="Proteomes" id="UP000886885">
    <property type="component" value="Chromosome 13D"/>
</dbReference>
<gene>
    <name evidence="8" type="ORF">POTOM_045769</name>
</gene>
<evidence type="ECO:0000256" key="1">
    <source>
        <dbReference type="ARBA" id="ARBA00012486"/>
    </source>
</evidence>
<dbReference type="FunFam" id="3.10.110.10:FF:000028">
    <property type="entry name" value="Probable ubiquitin-conjugating enzyme E2 23"/>
    <property type="match status" value="1"/>
</dbReference>
<dbReference type="InterPro" id="IPR000608">
    <property type="entry name" value="UBC"/>
</dbReference>
<dbReference type="GO" id="GO:0061631">
    <property type="term" value="F:ubiquitin conjugating enzyme activity"/>
    <property type="evidence" value="ECO:0007669"/>
    <property type="project" value="UniProtKB-EC"/>
</dbReference>
<evidence type="ECO:0000313" key="8">
    <source>
        <dbReference type="EMBL" id="KAG6751245.1"/>
    </source>
</evidence>
<dbReference type="PANTHER" id="PTHR46116:SF18">
    <property type="entry name" value="UBIQUITIN-CONJUGATING ENZYME E2 38 ISOFORM X1"/>
    <property type="match status" value="1"/>
</dbReference>
<dbReference type="CDD" id="cd23837">
    <property type="entry name" value="UBCc_UBE2O"/>
    <property type="match status" value="1"/>
</dbReference>
<evidence type="ECO:0000256" key="5">
    <source>
        <dbReference type="ARBA" id="ARBA00022840"/>
    </source>
</evidence>
<evidence type="ECO:0000256" key="3">
    <source>
        <dbReference type="ARBA" id="ARBA00022741"/>
    </source>
</evidence>
<dbReference type="EMBL" id="JAAWWB010000026">
    <property type="protein sequence ID" value="KAG6751245.1"/>
    <property type="molecule type" value="Genomic_DNA"/>
</dbReference>
<dbReference type="PANTHER" id="PTHR46116">
    <property type="entry name" value="(E3-INDEPENDENT) E2 UBIQUITIN-CONJUGATING ENZYME"/>
    <property type="match status" value="1"/>
</dbReference>
<reference evidence="8" key="1">
    <citation type="journal article" date="2020" name="bioRxiv">
        <title>Hybrid origin of Populus tomentosa Carr. identified through genome sequencing and phylogenomic analysis.</title>
        <authorList>
            <person name="An X."/>
            <person name="Gao K."/>
            <person name="Chen Z."/>
            <person name="Li J."/>
            <person name="Yang X."/>
            <person name="Yang X."/>
            <person name="Zhou J."/>
            <person name="Guo T."/>
            <person name="Zhao T."/>
            <person name="Huang S."/>
            <person name="Miao D."/>
            <person name="Khan W.U."/>
            <person name="Rao P."/>
            <person name="Ye M."/>
            <person name="Lei B."/>
            <person name="Liao W."/>
            <person name="Wang J."/>
            <person name="Ji L."/>
            <person name="Li Y."/>
            <person name="Guo B."/>
            <person name="Mustafa N.S."/>
            <person name="Li S."/>
            <person name="Yun Q."/>
            <person name="Keller S.R."/>
            <person name="Mao J."/>
            <person name="Zhang R."/>
            <person name="Strauss S.H."/>
        </authorList>
    </citation>
    <scope>NUCLEOTIDE SEQUENCE</scope>
    <source>
        <strain evidence="8">GM15</strain>
        <tissue evidence="8">Leaf</tissue>
    </source>
</reference>
<dbReference type="PROSITE" id="PS50127">
    <property type="entry name" value="UBC_2"/>
    <property type="match status" value="1"/>
</dbReference>
<proteinExistence type="predicted"/>
<feature type="domain" description="UBC core" evidence="7">
    <location>
        <begin position="319"/>
        <end position="479"/>
    </location>
</feature>
<evidence type="ECO:0000259" key="7">
    <source>
        <dbReference type="PROSITE" id="PS50127"/>
    </source>
</evidence>
<dbReference type="Pfam" id="PF00179">
    <property type="entry name" value="UQ_con"/>
    <property type="match status" value="1"/>
</dbReference>
<dbReference type="OrthoDB" id="47801at2759"/>
<dbReference type="GO" id="GO:0005524">
    <property type="term" value="F:ATP binding"/>
    <property type="evidence" value="ECO:0007669"/>
    <property type="project" value="UniProtKB-KW"/>
</dbReference>
<dbReference type="EC" id="2.3.2.23" evidence="1"/>
<keyword evidence="9" id="KW-1185">Reference proteome</keyword>